<dbReference type="Proteomes" id="UP000516437">
    <property type="component" value="Chromosome 1"/>
</dbReference>
<dbReference type="EMBL" id="RXIC02000019">
    <property type="protein sequence ID" value="KAB1226319.1"/>
    <property type="molecule type" value="Genomic_DNA"/>
</dbReference>
<keyword evidence="2" id="KW-1185">Reference proteome</keyword>
<evidence type="ECO:0000313" key="1">
    <source>
        <dbReference type="EMBL" id="KAB1226319.1"/>
    </source>
</evidence>
<reference evidence="1 2" key="1">
    <citation type="journal article" date="2019" name="Plant Biotechnol. J.">
        <title>The red bayberry genome and genetic basis of sex determination.</title>
        <authorList>
            <person name="Jia H.M."/>
            <person name="Jia H.J."/>
            <person name="Cai Q.L."/>
            <person name="Wang Y."/>
            <person name="Zhao H.B."/>
            <person name="Yang W.F."/>
            <person name="Wang G.Y."/>
            <person name="Li Y.H."/>
            <person name="Zhan D.L."/>
            <person name="Shen Y.T."/>
            <person name="Niu Q.F."/>
            <person name="Chang L."/>
            <person name="Qiu J."/>
            <person name="Zhao L."/>
            <person name="Xie H.B."/>
            <person name="Fu W.Y."/>
            <person name="Jin J."/>
            <person name="Li X.W."/>
            <person name="Jiao Y."/>
            <person name="Zhou C.C."/>
            <person name="Tu T."/>
            <person name="Chai C.Y."/>
            <person name="Gao J.L."/>
            <person name="Fan L.J."/>
            <person name="van de Weg E."/>
            <person name="Wang J.Y."/>
            <person name="Gao Z.S."/>
        </authorList>
    </citation>
    <scope>NUCLEOTIDE SEQUENCE [LARGE SCALE GENOMIC DNA]</scope>
    <source>
        <tissue evidence="1">Leaves</tissue>
    </source>
</reference>
<evidence type="ECO:0000313" key="2">
    <source>
        <dbReference type="Proteomes" id="UP000516437"/>
    </source>
</evidence>
<gene>
    <name evidence="1" type="ORF">CJ030_MR1G020552</name>
</gene>
<accession>A0A6A1WM02</accession>
<name>A0A6A1WM02_9ROSI</name>
<dbReference type="AlphaFoldDB" id="A0A6A1WM02"/>
<proteinExistence type="predicted"/>
<comment type="caution">
    <text evidence="1">The sequence shown here is derived from an EMBL/GenBank/DDBJ whole genome shotgun (WGS) entry which is preliminary data.</text>
</comment>
<sequence>MLKRQHSATMSSSPENFEQQTLESLDGYMTLEEQRPETLTRAIIVECEVSFHDSLETRFEGRSIGDIIDDKGWIGFLKKIGSTSVDIVWEFDVALLDVVDIDTPV</sequence>
<protein>
    <submittedName>
        <fullName evidence="1">Uncharacterized protein</fullName>
    </submittedName>
</protein>
<organism evidence="1 2">
    <name type="scientific">Morella rubra</name>
    <name type="common">Chinese bayberry</name>
    <dbReference type="NCBI Taxonomy" id="262757"/>
    <lineage>
        <taxon>Eukaryota</taxon>
        <taxon>Viridiplantae</taxon>
        <taxon>Streptophyta</taxon>
        <taxon>Embryophyta</taxon>
        <taxon>Tracheophyta</taxon>
        <taxon>Spermatophyta</taxon>
        <taxon>Magnoliopsida</taxon>
        <taxon>eudicotyledons</taxon>
        <taxon>Gunneridae</taxon>
        <taxon>Pentapetalae</taxon>
        <taxon>rosids</taxon>
        <taxon>fabids</taxon>
        <taxon>Fagales</taxon>
        <taxon>Myricaceae</taxon>
        <taxon>Morella</taxon>
    </lineage>
</organism>